<feature type="binding site" evidence="5">
    <location>
        <position position="570"/>
    </location>
    <ligand>
        <name>FAD</name>
        <dbReference type="ChEBI" id="CHEBI:57692"/>
    </ligand>
</feature>
<dbReference type="InterPro" id="IPR036188">
    <property type="entry name" value="FAD/NAD-bd_sf"/>
</dbReference>
<dbReference type="EMBL" id="KZ825186">
    <property type="protein sequence ID" value="PYI15449.1"/>
    <property type="molecule type" value="Genomic_DNA"/>
</dbReference>
<evidence type="ECO:0000313" key="8">
    <source>
        <dbReference type="EMBL" id="PYI15449.1"/>
    </source>
</evidence>
<dbReference type="PANTHER" id="PTHR43563">
    <property type="entry name" value="AMINE OXIDASE"/>
    <property type="match status" value="1"/>
</dbReference>
<gene>
    <name evidence="8" type="ORF">BO99DRAFT_392646</name>
</gene>
<keyword evidence="6" id="KW-0285">Flavoprotein</keyword>
<dbReference type="InterPro" id="IPR006175">
    <property type="entry name" value="YjgF/YER057c/UK114"/>
</dbReference>
<dbReference type="Gene3D" id="3.90.660.10">
    <property type="match status" value="1"/>
</dbReference>
<sequence>MSTKSTQSIVTDPAAYHAAGVIANGPLLHISGQPGTLAGKTPSDGVSQINLALLNLHRVIAAAGASPRDIVSLTLYVVNYDAANRLHPKPLQTFLAGHLPAVTVVPVPALAVPEWKYEIAATVAVPSPAVPRSLPSPTDADVDVLVIGAGLSGLAAAESVLQSGLSCLILEGRDRVGGKTWSETLPSGTGVVDLGAAWINDTNQTEMIALARRAGVELIEQNTTGNCLLEQDDGPTVLFPYGQTPCITPQIQTDLDNVREMCEADCQALSCSNPADPALDALSFYAYLQSRDVRPAALASASVWTRAMLGQEPTDISALYFLNYCRSGGGLIQMRSDRRHGAQYLRVREGTQSFSKAMAADLPANTIHFGERVDAILQQSPGAGGSVVLSRTGRAIRAKKVICSAPTPVLQTIQFTPPLPPKKQLLVDSFRYGYYTKVMLVFRSAWWVERGYCGLVQSFKGPASIYRDTSSPRDGKYVLTAFLAGESGRQWAREKDPRAREQALLRQLGLIYDEPDLPANEFVEARGHEWSTEELSGWGCPCPALPPGVLTLAGDALREPVGNVHFVGTETAAEWKGYMEGAVRSGRRGAREVVQGLNRSRL</sequence>
<feature type="domain" description="Amine oxidase" evidence="7">
    <location>
        <begin position="151"/>
        <end position="593"/>
    </location>
</feature>
<evidence type="ECO:0000256" key="4">
    <source>
        <dbReference type="ARBA" id="ARBA00048448"/>
    </source>
</evidence>
<dbReference type="Gene3D" id="1.10.405.10">
    <property type="entry name" value="Guanine Nucleotide Dissociation Inhibitor, domain 1"/>
    <property type="match status" value="1"/>
</dbReference>
<dbReference type="Pfam" id="PF01042">
    <property type="entry name" value="Ribonuc_L-PSP"/>
    <property type="match status" value="1"/>
</dbReference>
<evidence type="ECO:0000256" key="6">
    <source>
        <dbReference type="RuleBase" id="RU362067"/>
    </source>
</evidence>
<evidence type="ECO:0000256" key="2">
    <source>
        <dbReference type="ARBA" id="ARBA00005995"/>
    </source>
</evidence>
<dbReference type="InterPro" id="IPR002937">
    <property type="entry name" value="Amino_oxidase"/>
</dbReference>
<dbReference type="Pfam" id="PF01593">
    <property type="entry name" value="Amino_oxidase"/>
    <property type="match status" value="1"/>
</dbReference>
<evidence type="ECO:0000259" key="7">
    <source>
        <dbReference type="Pfam" id="PF01593"/>
    </source>
</evidence>
<keyword evidence="6" id="KW-0274">FAD</keyword>
<protein>
    <recommendedName>
        <fullName evidence="6">Amine oxidase</fullName>
        <ecNumber evidence="6">1.4.3.-</ecNumber>
    </recommendedName>
</protein>
<dbReference type="InterPro" id="IPR035959">
    <property type="entry name" value="RutC-like_sf"/>
</dbReference>
<dbReference type="CDD" id="cd00448">
    <property type="entry name" value="YjgF_YER057c_UK114_family"/>
    <property type="match status" value="1"/>
</dbReference>
<evidence type="ECO:0000313" key="9">
    <source>
        <dbReference type="Proteomes" id="UP000249829"/>
    </source>
</evidence>
<dbReference type="Gene3D" id="3.30.1330.40">
    <property type="entry name" value="RutC-like"/>
    <property type="match status" value="1"/>
</dbReference>
<keyword evidence="3 6" id="KW-0560">Oxidoreductase</keyword>
<reference evidence="8 9" key="1">
    <citation type="submission" date="2018-02" db="EMBL/GenBank/DDBJ databases">
        <title>The genomes of Aspergillus section Nigri reveals drivers in fungal speciation.</title>
        <authorList>
            <consortium name="DOE Joint Genome Institute"/>
            <person name="Vesth T.C."/>
            <person name="Nybo J."/>
            <person name="Theobald S."/>
            <person name="Brandl J."/>
            <person name="Frisvad J.C."/>
            <person name="Nielsen K.F."/>
            <person name="Lyhne E.K."/>
            <person name="Kogle M.E."/>
            <person name="Kuo A."/>
            <person name="Riley R."/>
            <person name="Clum A."/>
            <person name="Nolan M."/>
            <person name="Lipzen A."/>
            <person name="Salamov A."/>
            <person name="Henrissat B."/>
            <person name="Wiebenga A."/>
            <person name="De vries R.P."/>
            <person name="Grigoriev I.V."/>
            <person name="Mortensen U.H."/>
            <person name="Andersen M.R."/>
            <person name="Baker S.E."/>
        </authorList>
    </citation>
    <scope>NUCLEOTIDE SEQUENCE [LARGE SCALE GENOMIC DNA]</scope>
    <source>
        <strain evidence="8 9">CBS 115571</strain>
    </source>
</reference>
<dbReference type="AlphaFoldDB" id="A0A2V5GVE1"/>
<keyword evidence="9" id="KW-1185">Reference proteome</keyword>
<dbReference type="Gene3D" id="3.50.50.60">
    <property type="entry name" value="FAD/NAD(P)-binding domain"/>
    <property type="match status" value="1"/>
</dbReference>
<dbReference type="GO" id="GO:0097621">
    <property type="term" value="F:monoamine oxidase activity"/>
    <property type="evidence" value="ECO:0007669"/>
    <property type="project" value="UniProtKB-EC"/>
</dbReference>
<name>A0A2V5GVE1_ASPV1</name>
<proteinExistence type="inferred from homology"/>
<accession>A0A2V5GVE1</accession>
<dbReference type="EC" id="1.4.3.-" evidence="6"/>
<comment type="cofactor">
    <cofactor evidence="1 6">
        <name>FAD</name>
        <dbReference type="ChEBI" id="CHEBI:57692"/>
    </cofactor>
</comment>
<evidence type="ECO:0000256" key="5">
    <source>
        <dbReference type="PIRSR" id="PIRSR601613-1"/>
    </source>
</evidence>
<dbReference type="PANTHER" id="PTHR43563:SF14">
    <property type="entry name" value="AMINE OXIDASE"/>
    <property type="match status" value="1"/>
</dbReference>
<dbReference type="OMA" id="GHEWSTE"/>
<dbReference type="Proteomes" id="UP000249829">
    <property type="component" value="Unassembled WGS sequence"/>
</dbReference>
<comment type="catalytic activity">
    <reaction evidence="4">
        <text>a secondary aliphatic amine + O2 + H2O = a primary amine + an aldehyde + H2O2</text>
        <dbReference type="Rhea" id="RHEA:26414"/>
        <dbReference type="ChEBI" id="CHEBI:15377"/>
        <dbReference type="ChEBI" id="CHEBI:15379"/>
        <dbReference type="ChEBI" id="CHEBI:16240"/>
        <dbReference type="ChEBI" id="CHEBI:17478"/>
        <dbReference type="ChEBI" id="CHEBI:58855"/>
        <dbReference type="ChEBI" id="CHEBI:65296"/>
        <dbReference type="EC" id="1.4.3.4"/>
    </reaction>
</comment>
<dbReference type="SUPFAM" id="SSF54373">
    <property type="entry name" value="FAD-linked reductases, C-terminal domain"/>
    <property type="match status" value="1"/>
</dbReference>
<evidence type="ECO:0000256" key="3">
    <source>
        <dbReference type="ARBA" id="ARBA00023002"/>
    </source>
</evidence>
<dbReference type="InterPro" id="IPR001613">
    <property type="entry name" value="Flavin_amine_oxidase"/>
</dbReference>
<feature type="binding site" evidence="5">
    <location>
        <position position="482"/>
    </location>
    <ligand>
        <name>substrate</name>
    </ligand>
</feature>
<feature type="binding site" evidence="5">
    <location>
        <position position="373"/>
    </location>
    <ligand>
        <name>FAD</name>
        <dbReference type="ChEBI" id="CHEBI:57692"/>
    </ligand>
</feature>
<organism evidence="8 9">
    <name type="scientific">Aspergillus violaceofuscus (strain CBS 115571)</name>
    <dbReference type="NCBI Taxonomy" id="1450538"/>
    <lineage>
        <taxon>Eukaryota</taxon>
        <taxon>Fungi</taxon>
        <taxon>Dikarya</taxon>
        <taxon>Ascomycota</taxon>
        <taxon>Pezizomycotina</taxon>
        <taxon>Eurotiomycetes</taxon>
        <taxon>Eurotiomycetidae</taxon>
        <taxon>Eurotiales</taxon>
        <taxon>Aspergillaceae</taxon>
        <taxon>Aspergillus</taxon>
    </lineage>
</organism>
<dbReference type="InterPro" id="IPR050703">
    <property type="entry name" value="Flavin_MAO"/>
</dbReference>
<dbReference type="SUPFAM" id="SSF51905">
    <property type="entry name" value="FAD/NAD(P)-binding domain"/>
    <property type="match status" value="1"/>
</dbReference>
<dbReference type="PRINTS" id="PR00757">
    <property type="entry name" value="AMINEOXDASEF"/>
</dbReference>
<dbReference type="STRING" id="1450538.A0A2V5GVE1"/>
<dbReference type="SUPFAM" id="SSF55298">
    <property type="entry name" value="YjgF-like"/>
    <property type="match status" value="1"/>
</dbReference>
<feature type="binding site" evidence="5">
    <location>
        <position position="152"/>
    </location>
    <ligand>
        <name>FAD</name>
        <dbReference type="ChEBI" id="CHEBI:57692"/>
    </ligand>
</feature>
<evidence type="ECO:0000256" key="1">
    <source>
        <dbReference type="ARBA" id="ARBA00001974"/>
    </source>
</evidence>
<comment type="similarity">
    <text evidence="2 6">Belongs to the flavin monoamine oxidase family.</text>
</comment>